<dbReference type="CDD" id="cd03224">
    <property type="entry name" value="ABC_TM1139_LivF_branched"/>
    <property type="match status" value="1"/>
</dbReference>
<dbReference type="InterPro" id="IPR052156">
    <property type="entry name" value="BCAA_Transport_ATP-bd_LivF"/>
</dbReference>
<dbReference type="Gene3D" id="3.40.50.300">
    <property type="entry name" value="P-loop containing nucleotide triphosphate hydrolases"/>
    <property type="match status" value="2"/>
</dbReference>
<keyword evidence="7" id="KW-0614">Plasmid</keyword>
<organism evidence="7 8">
    <name type="scientific">Thermus thermophilus</name>
    <dbReference type="NCBI Taxonomy" id="274"/>
    <lineage>
        <taxon>Bacteria</taxon>
        <taxon>Thermotogati</taxon>
        <taxon>Deinococcota</taxon>
        <taxon>Deinococci</taxon>
        <taxon>Thermales</taxon>
        <taxon>Thermaceae</taxon>
        <taxon>Thermus</taxon>
    </lineage>
</organism>
<dbReference type="SMART" id="SM00382">
    <property type="entry name" value="AAA"/>
    <property type="match status" value="1"/>
</dbReference>
<dbReference type="InterPro" id="IPR032823">
    <property type="entry name" value="BCA_ABC_TP_C"/>
</dbReference>
<dbReference type="PANTHER" id="PTHR43820">
    <property type="entry name" value="HIGH-AFFINITY BRANCHED-CHAIN AMINO ACID TRANSPORT ATP-BINDING PROTEIN LIVF"/>
    <property type="match status" value="1"/>
</dbReference>
<reference evidence="8" key="1">
    <citation type="submission" date="2021-01" db="EMBL/GenBank/DDBJ databases">
        <title>Complete Genome Sequence of Thermus thermophilus Strain HB5018, Isolated from Mine Onsen Hot Spring.</title>
        <authorList>
            <person name="Miyazaki K."/>
            <person name="Moriya T."/>
            <person name="Nemoto N."/>
            <person name="Oshima T."/>
            <person name="Yura K."/>
            <person name="Bessho Y."/>
        </authorList>
    </citation>
    <scope>NUCLEOTIDE SEQUENCE [LARGE SCALE GENOMIC DNA]</scope>
    <source>
        <strain evidence="8">HB5018</strain>
        <plasmid evidence="8">pHB5018c</plasmid>
    </source>
</reference>
<name>A0A7R7THK2_THETH</name>
<dbReference type="Proteomes" id="UP000596099">
    <property type="component" value="Plasmid pHB5018c"/>
</dbReference>
<accession>A0A7R7THK2</accession>
<dbReference type="GO" id="GO:0005524">
    <property type="term" value="F:ATP binding"/>
    <property type="evidence" value="ECO:0007669"/>
    <property type="project" value="UniProtKB-KW"/>
</dbReference>
<evidence type="ECO:0000256" key="3">
    <source>
        <dbReference type="ARBA" id="ARBA00022741"/>
    </source>
</evidence>
<gene>
    <name evidence="7" type="ORF">TthHB5018_c25510</name>
</gene>
<dbReference type="InterPro" id="IPR027417">
    <property type="entry name" value="P-loop_NTPase"/>
</dbReference>
<evidence type="ECO:0000256" key="5">
    <source>
        <dbReference type="ARBA" id="ARBA00022970"/>
    </source>
</evidence>
<feature type="domain" description="ABC transporter" evidence="6">
    <location>
        <begin position="167"/>
        <end position="389"/>
    </location>
</feature>
<evidence type="ECO:0000256" key="2">
    <source>
        <dbReference type="ARBA" id="ARBA00022448"/>
    </source>
</evidence>
<dbReference type="Pfam" id="PF00005">
    <property type="entry name" value="ABC_tran"/>
    <property type="match status" value="2"/>
</dbReference>
<dbReference type="PROSITE" id="PS00211">
    <property type="entry name" value="ABC_TRANSPORTER_1"/>
    <property type="match status" value="1"/>
</dbReference>
<dbReference type="InterPro" id="IPR003439">
    <property type="entry name" value="ABC_transporter-like_ATP-bd"/>
</dbReference>
<keyword evidence="4" id="KW-0067">ATP-binding</keyword>
<dbReference type="GO" id="GO:0015807">
    <property type="term" value="P:L-amino acid transport"/>
    <property type="evidence" value="ECO:0007669"/>
    <property type="project" value="TreeGrafter"/>
</dbReference>
<keyword evidence="5" id="KW-0029">Amino-acid transport</keyword>
<keyword evidence="3" id="KW-0547">Nucleotide-binding</keyword>
<dbReference type="EMBL" id="AP024272">
    <property type="protein sequence ID" value="BCP67617.1"/>
    <property type="molecule type" value="Genomic_DNA"/>
</dbReference>
<dbReference type="GO" id="GO:0016887">
    <property type="term" value="F:ATP hydrolysis activity"/>
    <property type="evidence" value="ECO:0007669"/>
    <property type="project" value="InterPro"/>
</dbReference>
<evidence type="ECO:0000259" key="6">
    <source>
        <dbReference type="PROSITE" id="PS50893"/>
    </source>
</evidence>
<evidence type="ECO:0000256" key="1">
    <source>
        <dbReference type="ARBA" id="ARBA00005417"/>
    </source>
</evidence>
<geneLocation type="plasmid" evidence="7 8">
    <name>pHB5018c</name>
</geneLocation>
<dbReference type="Pfam" id="PF12399">
    <property type="entry name" value="BCA_ABC_TP_C"/>
    <property type="match status" value="1"/>
</dbReference>
<keyword evidence="2" id="KW-0813">Transport</keyword>
<dbReference type="AlphaFoldDB" id="A0A7R7THK2"/>
<dbReference type="PROSITE" id="PS50893">
    <property type="entry name" value="ABC_TRANSPORTER_2"/>
    <property type="match status" value="1"/>
</dbReference>
<evidence type="ECO:0000256" key="4">
    <source>
        <dbReference type="ARBA" id="ARBA00022840"/>
    </source>
</evidence>
<sequence length="390" mass="42888">MVLAVLAFQPLGHWPLPRHLGALEDQALEVLERVGLLSRARTPVAALSYGEQRLVELAMALAQKPRLLLLDEPLAGLAEEERERVKGILHALPREITVLLIEHDLDFAYGFADRVTVLHQGQVLREGLPEDVRRDPQVIEVYVGKDQEASMVLPASPSPHRTGPALLEVRGLRAGYGQGEVLRGVDLEVRPGEAVGVLGRNGMGKTTLLSAIMGLLPTQGEVRLEGKTLPPGALGRAQAGLALVPQGRQPIPGLSVEEELRLALRPGRWTLEGIYELFPRLKERRHALSTVLSGGEQQMLAMARALLRNPKVLLLDEPTEGLSPLLVKTIQEILRELSRQGESLLLAEQNAAFALSIVEKVYIIEKGQIVECTEAAYLKRQPDRLRMWMG</sequence>
<dbReference type="SUPFAM" id="SSF52540">
    <property type="entry name" value="P-loop containing nucleoside triphosphate hydrolases"/>
    <property type="match status" value="2"/>
</dbReference>
<dbReference type="GO" id="GO:0015658">
    <property type="term" value="F:branched-chain amino acid transmembrane transporter activity"/>
    <property type="evidence" value="ECO:0007669"/>
    <property type="project" value="TreeGrafter"/>
</dbReference>
<evidence type="ECO:0000313" key="8">
    <source>
        <dbReference type="Proteomes" id="UP000596099"/>
    </source>
</evidence>
<protein>
    <recommendedName>
        <fullName evidence="6">ABC transporter domain-containing protein</fullName>
    </recommendedName>
</protein>
<dbReference type="PANTHER" id="PTHR43820:SF4">
    <property type="entry name" value="HIGH-AFFINITY BRANCHED-CHAIN AMINO ACID TRANSPORT ATP-BINDING PROTEIN LIVF"/>
    <property type="match status" value="1"/>
</dbReference>
<comment type="similarity">
    <text evidence="1">Belongs to the ABC transporter superfamily.</text>
</comment>
<proteinExistence type="inferred from homology"/>
<dbReference type="InterPro" id="IPR003593">
    <property type="entry name" value="AAA+_ATPase"/>
</dbReference>
<dbReference type="InterPro" id="IPR017871">
    <property type="entry name" value="ABC_transporter-like_CS"/>
</dbReference>
<evidence type="ECO:0000313" key="7">
    <source>
        <dbReference type="EMBL" id="BCP67617.1"/>
    </source>
</evidence>